<feature type="compositionally biased region" description="Acidic residues" evidence="1">
    <location>
        <begin position="75"/>
        <end position="93"/>
    </location>
</feature>
<comment type="caution">
    <text evidence="2">The sequence shown here is derived from an EMBL/GenBank/DDBJ whole genome shotgun (WGS) entry which is preliminary data.</text>
</comment>
<gene>
    <name evidence="2" type="ORF">BGZ70_009666</name>
</gene>
<dbReference type="Proteomes" id="UP000738359">
    <property type="component" value="Unassembled WGS sequence"/>
</dbReference>
<protein>
    <submittedName>
        <fullName evidence="2">Uncharacterized protein</fullName>
    </submittedName>
</protein>
<feature type="region of interest" description="Disordered" evidence="1">
    <location>
        <begin position="59"/>
        <end position="112"/>
    </location>
</feature>
<feature type="compositionally biased region" description="Polar residues" evidence="1">
    <location>
        <begin position="102"/>
        <end position="112"/>
    </location>
</feature>
<sequence length="112" mass="12198">MAVTSAAPMPQPAPQETPEEYNCIEECLQVEEECLLNSIGMSPCVIAFDDCHTKCVPIPEPAVPVVPEPTAPVVPEEEEEPNTTQDDNTDIDIDTNLNNETSTDTNNDVKNN</sequence>
<reference evidence="2" key="1">
    <citation type="journal article" date="2020" name="Fungal Divers.">
        <title>Resolving the Mortierellaceae phylogeny through synthesis of multi-gene phylogenetics and phylogenomics.</title>
        <authorList>
            <person name="Vandepol N."/>
            <person name="Liber J."/>
            <person name="Desiro A."/>
            <person name="Na H."/>
            <person name="Kennedy M."/>
            <person name="Barry K."/>
            <person name="Grigoriev I.V."/>
            <person name="Miller A.N."/>
            <person name="O'Donnell K."/>
            <person name="Stajich J.E."/>
            <person name="Bonito G."/>
        </authorList>
    </citation>
    <scope>NUCLEOTIDE SEQUENCE</scope>
    <source>
        <strain evidence="2">CK1249</strain>
    </source>
</reference>
<name>A0A9P6J429_MORAP</name>
<evidence type="ECO:0000313" key="2">
    <source>
        <dbReference type="EMBL" id="KAF9957045.1"/>
    </source>
</evidence>
<evidence type="ECO:0000313" key="3">
    <source>
        <dbReference type="Proteomes" id="UP000738359"/>
    </source>
</evidence>
<organism evidence="2 3">
    <name type="scientific">Mortierella alpina</name>
    <name type="common">Oleaginous fungus</name>
    <name type="synonym">Mortierella renispora</name>
    <dbReference type="NCBI Taxonomy" id="64518"/>
    <lineage>
        <taxon>Eukaryota</taxon>
        <taxon>Fungi</taxon>
        <taxon>Fungi incertae sedis</taxon>
        <taxon>Mucoromycota</taxon>
        <taxon>Mortierellomycotina</taxon>
        <taxon>Mortierellomycetes</taxon>
        <taxon>Mortierellales</taxon>
        <taxon>Mortierellaceae</taxon>
        <taxon>Mortierella</taxon>
    </lineage>
</organism>
<dbReference type="EMBL" id="JAAAHY010000800">
    <property type="protein sequence ID" value="KAF9957045.1"/>
    <property type="molecule type" value="Genomic_DNA"/>
</dbReference>
<accession>A0A9P6J429</accession>
<dbReference type="AlphaFoldDB" id="A0A9P6J429"/>
<feature type="compositionally biased region" description="Pro residues" evidence="1">
    <location>
        <begin position="59"/>
        <end position="72"/>
    </location>
</feature>
<evidence type="ECO:0000256" key="1">
    <source>
        <dbReference type="SAM" id="MobiDB-lite"/>
    </source>
</evidence>
<feature type="non-terminal residue" evidence="2">
    <location>
        <position position="1"/>
    </location>
</feature>
<keyword evidence="3" id="KW-1185">Reference proteome</keyword>
<proteinExistence type="predicted"/>